<proteinExistence type="predicted"/>
<evidence type="ECO:0000259" key="2">
    <source>
        <dbReference type="Pfam" id="PF24883"/>
    </source>
</evidence>
<dbReference type="Pfam" id="PF25053">
    <property type="entry name" value="DUF7791"/>
    <property type="match status" value="1"/>
</dbReference>
<dbReference type="EMBL" id="WIGM01000083">
    <property type="protein sequence ID" value="KAF6841829.1"/>
    <property type="molecule type" value="Genomic_DNA"/>
</dbReference>
<dbReference type="Proteomes" id="UP000639643">
    <property type="component" value="Unassembled WGS sequence"/>
</dbReference>
<dbReference type="AlphaFoldDB" id="A0A8H6U5W2"/>
<evidence type="ECO:0000313" key="4">
    <source>
        <dbReference type="EMBL" id="KAF6841829.1"/>
    </source>
</evidence>
<protein>
    <recommendedName>
        <fullName evidence="6">NACHT domain-containing protein</fullName>
    </recommendedName>
</protein>
<dbReference type="SUPFAM" id="SSF52540">
    <property type="entry name" value="P-loop containing nucleoside triphosphate hydrolases"/>
    <property type="match status" value="1"/>
</dbReference>
<evidence type="ECO:0000313" key="5">
    <source>
        <dbReference type="Proteomes" id="UP000639643"/>
    </source>
</evidence>
<dbReference type="InterPro" id="IPR027417">
    <property type="entry name" value="P-loop_NTPase"/>
</dbReference>
<evidence type="ECO:0008006" key="6">
    <source>
        <dbReference type="Google" id="ProtNLM"/>
    </source>
</evidence>
<gene>
    <name evidence="4" type="ORF">CMUS01_03432</name>
</gene>
<feature type="domain" description="Nephrocystin 3-like N-terminal" evidence="2">
    <location>
        <begin position="16"/>
        <end position="180"/>
    </location>
</feature>
<name>A0A8H6U5W2_9PEZI</name>
<feature type="domain" description="DUF7791" evidence="3">
    <location>
        <begin position="297"/>
        <end position="424"/>
    </location>
</feature>
<comment type="caution">
    <text evidence="4">The sequence shown here is derived from an EMBL/GenBank/DDBJ whole genome shotgun (WGS) entry which is preliminary data.</text>
</comment>
<evidence type="ECO:0000259" key="3">
    <source>
        <dbReference type="Pfam" id="PF25053"/>
    </source>
</evidence>
<dbReference type="InterPro" id="IPR056693">
    <property type="entry name" value="DUF7791"/>
</dbReference>
<dbReference type="PANTHER" id="PTHR10039:SF5">
    <property type="entry name" value="NACHT DOMAIN-CONTAINING PROTEIN"/>
    <property type="match status" value="1"/>
</dbReference>
<dbReference type="Pfam" id="PF24883">
    <property type="entry name" value="NPHP3_N"/>
    <property type="match status" value="1"/>
</dbReference>
<accession>A0A8H6U5W2</accession>
<evidence type="ECO:0000256" key="1">
    <source>
        <dbReference type="ARBA" id="ARBA00022737"/>
    </source>
</evidence>
<sequence length="525" mass="59916">MTRPLTGYDTDDAEWQQFVKWLQEDSGSLFWITGNPDSGKSTFIKFIQDDERTLQALETWRDTPTIISHYLWKTGGSPNQHNLRGLLCSLLYQVLLNDRHLAIQLLRDSLALSAKDDETDWSVDELKALLFKGLRSTPRSYFVLLDGLDEVERHPGSIGQLLDLVHGLLAENQVKFCVSSCAERPFELGFNHTPHTSWRMQDLTRDDISEYTHDFLRTVGLDSEDLLDEISRTILRKAEGVFLWVYLVLANIKLGINHYDEDWVGIQERIGILPQDLMELYRDMLSRLDGHREVHIAQAARLFSISRLLNAPDNPLWFDCTIVRLTIASNDQFLERFSTANELPNMRELALACSHTLKTLPSVCAGLLEADTGYNSDSADSHEDMTEQGLFSNSVHVGFTHRTAMDFLDSDEAQTMFRSRTPKFEDTVSDCLTSSIIEQLLSNDRNYRFPQLGILSRYRGQLQISQQHHLLSLVHRNAAELMHSWLFSSQPNISIFDVAQEGFLSYVDGYIDSVETGKPSAELIH</sequence>
<dbReference type="PANTHER" id="PTHR10039">
    <property type="entry name" value="AMELOGENIN"/>
    <property type="match status" value="1"/>
</dbReference>
<keyword evidence="1" id="KW-0677">Repeat</keyword>
<reference evidence="4" key="1">
    <citation type="journal article" date="2020" name="Phytopathology">
        <title>Genome Sequence Resources of Colletotrichum truncatum, C. plurivorum, C. musicola, and C. sojae: Four Species Pathogenic to Soybean (Glycine max).</title>
        <authorList>
            <person name="Rogerio F."/>
            <person name="Boufleur T.R."/>
            <person name="Ciampi-Guillardi M."/>
            <person name="Sukno S.A."/>
            <person name="Thon M.R."/>
            <person name="Massola Junior N.S."/>
            <person name="Baroncelli R."/>
        </authorList>
    </citation>
    <scope>NUCLEOTIDE SEQUENCE</scope>
    <source>
        <strain evidence="4">LFN0074</strain>
    </source>
</reference>
<keyword evidence="5" id="KW-1185">Reference proteome</keyword>
<dbReference type="Gene3D" id="3.40.50.300">
    <property type="entry name" value="P-loop containing nucleotide triphosphate hydrolases"/>
    <property type="match status" value="1"/>
</dbReference>
<dbReference type="OrthoDB" id="4849344at2759"/>
<dbReference type="InterPro" id="IPR056884">
    <property type="entry name" value="NPHP3-like_N"/>
</dbReference>
<organism evidence="4 5">
    <name type="scientific">Colletotrichum musicola</name>
    <dbReference type="NCBI Taxonomy" id="2175873"/>
    <lineage>
        <taxon>Eukaryota</taxon>
        <taxon>Fungi</taxon>
        <taxon>Dikarya</taxon>
        <taxon>Ascomycota</taxon>
        <taxon>Pezizomycotina</taxon>
        <taxon>Sordariomycetes</taxon>
        <taxon>Hypocreomycetidae</taxon>
        <taxon>Glomerellales</taxon>
        <taxon>Glomerellaceae</taxon>
        <taxon>Colletotrichum</taxon>
        <taxon>Colletotrichum orchidearum species complex</taxon>
    </lineage>
</organism>